<keyword evidence="3" id="KW-1185">Reference proteome</keyword>
<protein>
    <submittedName>
        <fullName evidence="2">Uncharacterized protein</fullName>
    </submittedName>
</protein>
<reference evidence="2 3" key="1">
    <citation type="submission" date="2019-09" db="EMBL/GenBank/DDBJ databases">
        <title>Draft genome of the ectomycorrhizal ascomycete Sphaerosporella brunnea.</title>
        <authorList>
            <consortium name="DOE Joint Genome Institute"/>
            <person name="Benucci G.M."/>
            <person name="Marozzi G."/>
            <person name="Antonielli L."/>
            <person name="Sanchez S."/>
            <person name="Marco P."/>
            <person name="Wang X."/>
            <person name="Falini L.B."/>
            <person name="Barry K."/>
            <person name="Haridas S."/>
            <person name="Lipzen A."/>
            <person name="Labutti K."/>
            <person name="Grigoriev I.V."/>
            <person name="Murat C."/>
            <person name="Martin F."/>
            <person name="Albertini E."/>
            <person name="Donnini D."/>
            <person name="Bonito G."/>
        </authorList>
    </citation>
    <scope>NUCLEOTIDE SEQUENCE [LARGE SCALE GENOMIC DNA]</scope>
    <source>
        <strain evidence="2 3">Sb_GMNB300</strain>
    </source>
</reference>
<proteinExistence type="predicted"/>
<feature type="compositionally biased region" description="Basic residues" evidence="1">
    <location>
        <begin position="1"/>
        <end position="16"/>
    </location>
</feature>
<name>A0A5J5ER55_9PEZI</name>
<evidence type="ECO:0000256" key="1">
    <source>
        <dbReference type="SAM" id="MobiDB-lite"/>
    </source>
</evidence>
<accession>A0A5J5ER55</accession>
<feature type="compositionally biased region" description="Polar residues" evidence="1">
    <location>
        <begin position="134"/>
        <end position="148"/>
    </location>
</feature>
<evidence type="ECO:0000313" key="3">
    <source>
        <dbReference type="Proteomes" id="UP000326924"/>
    </source>
</evidence>
<dbReference type="AlphaFoldDB" id="A0A5J5ER55"/>
<organism evidence="2 3">
    <name type="scientific">Sphaerosporella brunnea</name>
    <dbReference type="NCBI Taxonomy" id="1250544"/>
    <lineage>
        <taxon>Eukaryota</taxon>
        <taxon>Fungi</taxon>
        <taxon>Dikarya</taxon>
        <taxon>Ascomycota</taxon>
        <taxon>Pezizomycotina</taxon>
        <taxon>Pezizomycetes</taxon>
        <taxon>Pezizales</taxon>
        <taxon>Pyronemataceae</taxon>
        <taxon>Sphaerosporella</taxon>
    </lineage>
</organism>
<feature type="region of interest" description="Disordered" evidence="1">
    <location>
        <begin position="1"/>
        <end position="172"/>
    </location>
</feature>
<gene>
    <name evidence="2" type="ORF">FN846DRAFT_187932</name>
</gene>
<dbReference type="Proteomes" id="UP000326924">
    <property type="component" value="Unassembled WGS sequence"/>
</dbReference>
<evidence type="ECO:0000313" key="2">
    <source>
        <dbReference type="EMBL" id="KAA8899134.1"/>
    </source>
</evidence>
<dbReference type="InParanoid" id="A0A5J5ER55"/>
<comment type="caution">
    <text evidence="2">The sequence shown here is derived from an EMBL/GenBank/DDBJ whole genome shotgun (WGS) entry which is preliminary data.</text>
</comment>
<sequence>MSPLSKKQKRKERKRSSGPSTGSQQAPPPGNEGQHSASPSTGQGGSEPAGKGKGKEIEIETPQDELLRVEEESVELGEVAGSAGPTVDLQDLGSAETLPLPDVDSPEIAPSPDLPDVDASPSLDVDSLEISEDVVSSDQRSSDLSPNSPGERDPPEGMSTSPPPRTSSPLSQLPAAGHRLILTRLLYFNMLSLYDHEFHTCHLFRSKPWLQSDYAIPDRAVQNLVPYLCCSVSALLCWRAHRTAIVAEVVKLIRVRVLTDYVNTTNSLRPPSMQQDAQFVWLIQAGNALRNLSLGRSVPTATPEPEDQRTTIIRRLVQQCAAEAYTANSRTATEAEGPHRSTTSRAALDAGMNGWLSTFTQVEKAWEKQKAVLLLRVAEGVLAEVDAQYVAIRRTWRRWGLLRPGDLFKPEMEEAEEAFVRILKLRRGLRWCVRKAQLEPDCEDARTFRWYMAEFDISPWGDMNGVTYR</sequence>
<dbReference type="EMBL" id="VXIS01000172">
    <property type="protein sequence ID" value="KAA8899134.1"/>
    <property type="molecule type" value="Genomic_DNA"/>
</dbReference>